<evidence type="ECO:0000313" key="3">
    <source>
        <dbReference type="EMBL" id="SOE08862.1"/>
    </source>
</evidence>
<accession>A0A286HM68</accession>
<dbReference type="EMBL" id="OCPC01000001">
    <property type="protein sequence ID" value="SOE08862.1"/>
    <property type="molecule type" value="Genomic_DNA"/>
</dbReference>
<protein>
    <submittedName>
        <fullName evidence="3">Uncharacterized protein</fullName>
    </submittedName>
</protein>
<evidence type="ECO:0000313" key="4">
    <source>
        <dbReference type="Proteomes" id="UP000219465"/>
    </source>
</evidence>
<organism evidence="3 4">
    <name type="scientific">Hoeflea halophila</name>
    <dbReference type="NCBI Taxonomy" id="714899"/>
    <lineage>
        <taxon>Bacteria</taxon>
        <taxon>Pseudomonadati</taxon>
        <taxon>Pseudomonadota</taxon>
        <taxon>Alphaproteobacteria</taxon>
        <taxon>Hyphomicrobiales</taxon>
        <taxon>Rhizobiaceae</taxon>
        <taxon>Hoeflea</taxon>
    </lineage>
</organism>
<reference evidence="4" key="1">
    <citation type="submission" date="2017-08" db="EMBL/GenBank/DDBJ databases">
        <authorList>
            <person name="Varghese N."/>
            <person name="Submissions S."/>
        </authorList>
    </citation>
    <scope>NUCLEOTIDE SEQUENCE [LARGE SCALE GENOMIC DNA]</scope>
    <source>
        <strain evidence="4">KCTC 23107</strain>
    </source>
</reference>
<proteinExistence type="predicted"/>
<evidence type="ECO:0000256" key="1">
    <source>
        <dbReference type="SAM" id="MobiDB-lite"/>
    </source>
</evidence>
<keyword evidence="2" id="KW-0732">Signal</keyword>
<evidence type="ECO:0000256" key="2">
    <source>
        <dbReference type="SAM" id="SignalP"/>
    </source>
</evidence>
<gene>
    <name evidence="3" type="ORF">SAMN05877838_0593</name>
</gene>
<name>A0A286HM68_9HYPH</name>
<feature type="signal peptide" evidence="2">
    <location>
        <begin position="1"/>
        <end position="35"/>
    </location>
</feature>
<sequence>MISNGRSGVQTDCSSLRPFALAAVLLLSSSGSALALSELKPVQAPDTTIEQTAPPLDEPTIGQDGGLPAPNPIIRATPQAEPGGIGGAPGAEADKPAGDVTVEILTDPAMLPESAQRMRQLILEAAATGDPEKLRPLLGTGPTATQLAFSQIDADPVDYLRSISGDAEGQEILAILIDLLNTGFVRIDAGKVEETYIWPYFAALPLESLSPPQRVELLRLVTAGDVEDMRAYGGYNFYRIGISAEGEWRFFMAGD</sequence>
<feature type="chain" id="PRO_5012854969" evidence="2">
    <location>
        <begin position="36"/>
        <end position="255"/>
    </location>
</feature>
<dbReference type="AlphaFoldDB" id="A0A286HM68"/>
<dbReference type="Proteomes" id="UP000219465">
    <property type="component" value="Unassembled WGS sequence"/>
</dbReference>
<feature type="region of interest" description="Disordered" evidence="1">
    <location>
        <begin position="49"/>
        <end position="71"/>
    </location>
</feature>
<keyword evidence="4" id="KW-1185">Reference proteome</keyword>